<gene>
    <name evidence="1" type="ORF">SAMN04515677_11444</name>
</gene>
<dbReference type="AlphaFoldDB" id="A0A1G9U0H9"/>
<organism evidence="1 2">
    <name type="scientific">Romboutsia lituseburensis DSM 797</name>
    <dbReference type="NCBI Taxonomy" id="1121325"/>
    <lineage>
        <taxon>Bacteria</taxon>
        <taxon>Bacillati</taxon>
        <taxon>Bacillota</taxon>
        <taxon>Clostridia</taxon>
        <taxon>Peptostreptococcales</taxon>
        <taxon>Peptostreptococcaceae</taxon>
        <taxon>Romboutsia</taxon>
    </lineage>
</organism>
<dbReference type="Pfam" id="PF05866">
    <property type="entry name" value="RusA"/>
    <property type="match status" value="1"/>
</dbReference>
<dbReference type="Gene3D" id="3.30.1330.70">
    <property type="entry name" value="Holliday junction resolvase RusA"/>
    <property type="match status" value="1"/>
</dbReference>
<reference evidence="1 2" key="1">
    <citation type="submission" date="2016-10" db="EMBL/GenBank/DDBJ databases">
        <authorList>
            <person name="de Groot N.N."/>
        </authorList>
    </citation>
    <scope>NUCLEOTIDE SEQUENCE [LARGE SCALE GENOMIC DNA]</scope>
    <source>
        <strain evidence="1 2">DSM 797</strain>
    </source>
</reference>
<keyword evidence="1" id="KW-0378">Hydrolase</keyword>
<sequence length="148" mass="17068">MSMKVSFTIDGEVKGKERPRFNTNTGRAYTAEQTMMYENWVKLLYRTTVKQYFQGNVKMIVDCYYGITKKDKSALEKCNVKTKEYKEARAKLDGLNRPTKKPDLDNIIKVIADSLNGIAYKDDAQVVEVVSRKFYSETPRVEVTIESI</sequence>
<keyword evidence="1" id="KW-0540">Nuclease</keyword>
<proteinExistence type="predicted"/>
<dbReference type="GO" id="GO:0006281">
    <property type="term" value="P:DNA repair"/>
    <property type="evidence" value="ECO:0007669"/>
    <property type="project" value="InterPro"/>
</dbReference>
<dbReference type="InterPro" id="IPR008822">
    <property type="entry name" value="Endonuclease_RusA-like"/>
</dbReference>
<accession>A0A1G9U0H9</accession>
<dbReference type="STRING" id="1121325.SAMN04515677_11444"/>
<dbReference type="Proteomes" id="UP000199068">
    <property type="component" value="Unassembled WGS sequence"/>
</dbReference>
<dbReference type="InterPro" id="IPR036614">
    <property type="entry name" value="RusA-like_sf"/>
</dbReference>
<evidence type="ECO:0000313" key="1">
    <source>
        <dbReference type="EMBL" id="SDM53550.1"/>
    </source>
</evidence>
<name>A0A1G9U0H9_9FIRM</name>
<keyword evidence="1" id="KW-0255">Endonuclease</keyword>
<dbReference type="GO" id="GO:0000287">
    <property type="term" value="F:magnesium ion binding"/>
    <property type="evidence" value="ECO:0007669"/>
    <property type="project" value="InterPro"/>
</dbReference>
<keyword evidence="2" id="KW-1185">Reference proteome</keyword>
<dbReference type="GO" id="GO:0004519">
    <property type="term" value="F:endonuclease activity"/>
    <property type="evidence" value="ECO:0007669"/>
    <property type="project" value="UniProtKB-KW"/>
</dbReference>
<protein>
    <submittedName>
        <fullName evidence="1">Holliday junction resolvase RusA (Prophage-encoded endonuclease)</fullName>
    </submittedName>
</protein>
<dbReference type="SUPFAM" id="SSF103084">
    <property type="entry name" value="Holliday junction resolvase RusA"/>
    <property type="match status" value="1"/>
</dbReference>
<dbReference type="RefSeq" id="WP_330385839.1">
    <property type="nucleotide sequence ID" value="NZ_FNGW01000014.1"/>
</dbReference>
<evidence type="ECO:0000313" key="2">
    <source>
        <dbReference type="Proteomes" id="UP000199068"/>
    </source>
</evidence>
<dbReference type="EMBL" id="FNGW01000014">
    <property type="protein sequence ID" value="SDM53550.1"/>
    <property type="molecule type" value="Genomic_DNA"/>
</dbReference>
<dbReference type="GO" id="GO:0006310">
    <property type="term" value="P:DNA recombination"/>
    <property type="evidence" value="ECO:0007669"/>
    <property type="project" value="InterPro"/>
</dbReference>